<evidence type="ECO:0000256" key="2">
    <source>
        <dbReference type="SAM" id="Coils"/>
    </source>
</evidence>
<dbReference type="Gene3D" id="2.40.50.100">
    <property type="match status" value="1"/>
</dbReference>
<gene>
    <name evidence="6" type="ORF">HPS56_05825</name>
</gene>
<keyword evidence="2" id="KW-0175">Coiled coil</keyword>
<dbReference type="Gene3D" id="2.40.420.20">
    <property type="match status" value="1"/>
</dbReference>
<comment type="similarity">
    <text evidence="1">Belongs to the membrane fusion protein (MFP) (TC 8.A.1) family.</text>
</comment>
<dbReference type="Gene3D" id="2.40.30.170">
    <property type="match status" value="1"/>
</dbReference>
<dbReference type="SUPFAM" id="SSF111369">
    <property type="entry name" value="HlyD-like secretion proteins"/>
    <property type="match status" value="1"/>
</dbReference>
<evidence type="ECO:0000313" key="6">
    <source>
        <dbReference type="EMBL" id="NPD91874.1"/>
    </source>
</evidence>
<reference evidence="6 7" key="1">
    <citation type="submission" date="2020-05" db="EMBL/GenBank/DDBJ databases">
        <title>Distinct polysaccharide utilization as determinants for interspecies competition between intestinal Prevotella spp.</title>
        <authorList>
            <person name="Galvez E.J.C."/>
            <person name="Iljazovic A."/>
            <person name="Strowig T."/>
        </authorList>
    </citation>
    <scope>NUCLEOTIDE SEQUENCE [LARGE SCALE GENOMIC DNA]</scope>
    <source>
        <strain evidence="6 7">PMUR</strain>
    </source>
</reference>
<organism evidence="6 7">
    <name type="scientific">Xylanibacter muris</name>
    <dbReference type="NCBI Taxonomy" id="2736290"/>
    <lineage>
        <taxon>Bacteria</taxon>
        <taxon>Pseudomonadati</taxon>
        <taxon>Bacteroidota</taxon>
        <taxon>Bacteroidia</taxon>
        <taxon>Bacteroidales</taxon>
        <taxon>Prevotellaceae</taxon>
        <taxon>Xylanibacter</taxon>
    </lineage>
</organism>
<dbReference type="Gene3D" id="1.10.287.470">
    <property type="entry name" value="Helix hairpin bin"/>
    <property type="match status" value="1"/>
</dbReference>
<dbReference type="InterPro" id="IPR006143">
    <property type="entry name" value="RND_pump_MFP"/>
</dbReference>
<feature type="domain" description="YknX-like C-terminal permuted SH3-like" evidence="5">
    <location>
        <begin position="297"/>
        <end position="366"/>
    </location>
</feature>
<evidence type="ECO:0000259" key="5">
    <source>
        <dbReference type="Pfam" id="PF25989"/>
    </source>
</evidence>
<dbReference type="Pfam" id="PF25989">
    <property type="entry name" value="YknX_C"/>
    <property type="match status" value="1"/>
</dbReference>
<dbReference type="EMBL" id="JABKKF010000004">
    <property type="protein sequence ID" value="NPD91874.1"/>
    <property type="molecule type" value="Genomic_DNA"/>
</dbReference>
<comment type="caution">
    <text evidence="6">The sequence shown here is derived from an EMBL/GenBank/DDBJ whole genome shotgun (WGS) entry which is preliminary data.</text>
</comment>
<dbReference type="Pfam" id="PF25944">
    <property type="entry name" value="Beta-barrel_RND"/>
    <property type="match status" value="1"/>
</dbReference>
<dbReference type="Proteomes" id="UP000714420">
    <property type="component" value="Unassembled WGS sequence"/>
</dbReference>
<dbReference type="RefSeq" id="WP_172275334.1">
    <property type="nucleotide sequence ID" value="NZ_CATJPT010000113.1"/>
</dbReference>
<dbReference type="InterPro" id="IPR058637">
    <property type="entry name" value="YknX-like_C"/>
</dbReference>
<keyword evidence="7" id="KW-1185">Reference proteome</keyword>
<feature type="domain" description="Multidrug resistance protein MdtA-like beta-barrel" evidence="4">
    <location>
        <begin position="206"/>
        <end position="281"/>
    </location>
</feature>
<evidence type="ECO:0000313" key="7">
    <source>
        <dbReference type="Proteomes" id="UP000714420"/>
    </source>
</evidence>
<protein>
    <submittedName>
        <fullName evidence="6">Efflux RND transporter periplasmic adaptor subunit</fullName>
    </submittedName>
</protein>
<evidence type="ECO:0000259" key="3">
    <source>
        <dbReference type="Pfam" id="PF25917"/>
    </source>
</evidence>
<proteinExistence type="inferred from homology"/>
<dbReference type="NCBIfam" id="TIGR01730">
    <property type="entry name" value="RND_mfp"/>
    <property type="match status" value="1"/>
</dbReference>
<accession>A0ABX2ANS8</accession>
<feature type="domain" description="Multidrug resistance protein MdtA-like barrel-sandwich hybrid" evidence="3">
    <location>
        <begin position="59"/>
        <end position="200"/>
    </location>
</feature>
<feature type="coiled-coil region" evidence="2">
    <location>
        <begin position="137"/>
        <end position="164"/>
    </location>
</feature>
<name>A0ABX2ANS8_9BACT</name>
<dbReference type="PROSITE" id="PS51257">
    <property type="entry name" value="PROKAR_LIPOPROTEIN"/>
    <property type="match status" value="1"/>
</dbReference>
<evidence type="ECO:0000256" key="1">
    <source>
        <dbReference type="ARBA" id="ARBA00009477"/>
    </source>
</evidence>
<dbReference type="InterPro" id="IPR058625">
    <property type="entry name" value="MdtA-like_BSH"/>
</dbReference>
<dbReference type="InterPro" id="IPR058626">
    <property type="entry name" value="MdtA-like_b-barrel"/>
</dbReference>
<dbReference type="PANTHER" id="PTHR30158:SF23">
    <property type="entry name" value="MULTIDRUG RESISTANCE PROTEIN MEXA"/>
    <property type="match status" value="1"/>
</dbReference>
<dbReference type="PANTHER" id="PTHR30158">
    <property type="entry name" value="ACRA/E-RELATED COMPONENT OF DRUG EFFLUX TRANSPORTER"/>
    <property type="match status" value="1"/>
</dbReference>
<sequence>MGKNKMMLIAAFAVMLVSCGGGKQGKPNFGDNEYAVRTINAEKALLQTTYPATVKGVQDVEIRPKVAGFITKLNVHEGQTVKKGQVLFIIDNVTYEAAVRQAKAAVNAAKAQLNTSKLTFENSKKLFENNVIGDYEMQSARNAYESAQAALAQAEASYVSAKQNLDFCYVSSPADGVVGELPYKVGALVSSSSQQPLTTVSDNKSMQVYFSLTEKELMGLSKTSGGIAAAIKDFPPVRLQLADGSLYATEGHIAAVSGVIDATKGTVQVRADFDNPEHFLKSGASGYIVIPQVAQNAIVVPQDAVIQVQDKYFVYVVGKDSKVKYTPVTVNPENNGKTYIIESGLKVGETIVVYGVTSLTDGMEIKQLSEKQYAEKLQKAEKLGEAQGDLEEFKKAMGM</sequence>
<evidence type="ECO:0000259" key="4">
    <source>
        <dbReference type="Pfam" id="PF25944"/>
    </source>
</evidence>
<dbReference type="Pfam" id="PF25917">
    <property type="entry name" value="BSH_RND"/>
    <property type="match status" value="1"/>
</dbReference>